<feature type="domain" description="DUF305" evidence="2">
    <location>
        <begin position="25"/>
        <end position="98"/>
    </location>
</feature>
<gene>
    <name evidence="3" type="ORF">DEIGR_320019</name>
</gene>
<keyword evidence="4" id="KW-1185">Reference proteome</keyword>
<evidence type="ECO:0000256" key="1">
    <source>
        <dbReference type="SAM" id="SignalP"/>
    </source>
</evidence>
<evidence type="ECO:0000259" key="2">
    <source>
        <dbReference type="Pfam" id="PF03713"/>
    </source>
</evidence>
<feature type="signal peptide" evidence="1">
    <location>
        <begin position="1"/>
        <end position="16"/>
    </location>
</feature>
<dbReference type="Proteomes" id="UP000056209">
    <property type="component" value="Unassembled WGS sequence"/>
</dbReference>
<name>A0A100HMT3_9DEIO</name>
<reference evidence="4" key="1">
    <citation type="submission" date="2015-11" db="EMBL/GenBank/DDBJ databases">
        <title>Draft Genome Sequence of the Radioresistant Bacterium Deinococcus grandis, Isolated from Freshwater Fish in Japan.</title>
        <authorList>
            <person name="Satoh K."/>
            <person name="Onodera T."/>
            <person name="Omoso K."/>
            <person name="Takeda-Yano K."/>
            <person name="Katayama T."/>
            <person name="Oono Y."/>
            <person name="Narumi I."/>
        </authorList>
    </citation>
    <scope>NUCLEOTIDE SEQUENCE [LARGE SCALE GENOMIC DNA]</scope>
    <source>
        <strain evidence="4">ATCC 43672</strain>
    </source>
</reference>
<keyword evidence="1" id="KW-0732">Signal</keyword>
<dbReference type="Gene3D" id="1.20.1260.10">
    <property type="match status" value="1"/>
</dbReference>
<dbReference type="PANTHER" id="PTHR36933:SF1">
    <property type="entry name" value="SLL0788 PROTEIN"/>
    <property type="match status" value="1"/>
</dbReference>
<dbReference type="Pfam" id="PF03713">
    <property type="entry name" value="DUF305"/>
    <property type="match status" value="1"/>
</dbReference>
<dbReference type="AlphaFoldDB" id="A0A100HMT3"/>
<evidence type="ECO:0000313" key="4">
    <source>
        <dbReference type="Proteomes" id="UP000056209"/>
    </source>
</evidence>
<comment type="caution">
    <text evidence="3">The sequence shown here is derived from an EMBL/GenBank/DDBJ whole genome shotgun (WGS) entry which is preliminary data.</text>
</comment>
<evidence type="ECO:0000313" key="3">
    <source>
        <dbReference type="EMBL" id="GAQ23605.1"/>
    </source>
</evidence>
<dbReference type="InterPro" id="IPR012347">
    <property type="entry name" value="Ferritin-like"/>
</dbReference>
<organism evidence="3 4">
    <name type="scientific">Deinococcus grandis</name>
    <dbReference type="NCBI Taxonomy" id="57498"/>
    <lineage>
        <taxon>Bacteria</taxon>
        <taxon>Thermotogati</taxon>
        <taxon>Deinococcota</taxon>
        <taxon>Deinococci</taxon>
        <taxon>Deinococcales</taxon>
        <taxon>Deinococcaceae</taxon>
        <taxon>Deinococcus</taxon>
    </lineage>
</organism>
<proteinExistence type="predicted"/>
<dbReference type="EMBL" id="BCMS01000004">
    <property type="protein sequence ID" value="GAQ23605.1"/>
    <property type="molecule type" value="Genomic_DNA"/>
</dbReference>
<protein>
    <recommendedName>
        <fullName evidence="2">DUF305 domain-containing protein</fullName>
    </recommendedName>
</protein>
<accession>A0A100HMT3</accession>
<dbReference type="RefSeq" id="WP_201785777.1">
    <property type="nucleotide sequence ID" value="NZ_BCMS01000004.1"/>
</dbReference>
<dbReference type="PANTHER" id="PTHR36933">
    <property type="entry name" value="SLL0788 PROTEIN"/>
    <property type="match status" value="1"/>
</dbReference>
<sequence length="111" mass="12186">MRRVALVLLLTGGAFAAGNTFQGLMDSAMMRMHAGMHAATPSGNPDRDFLTMMIPHHQGAVDAAKAELLYGKDPQVRRLAQEILTEQALEIDYMHRLLESRTAALQGQNQP</sequence>
<feature type="chain" id="PRO_5007086672" description="DUF305 domain-containing protein" evidence="1">
    <location>
        <begin position="17"/>
        <end position="111"/>
    </location>
</feature>
<dbReference type="InterPro" id="IPR005183">
    <property type="entry name" value="DUF305_CopM-like"/>
</dbReference>